<gene>
    <name evidence="2" type="ORF">SAMN05421636_106209</name>
</gene>
<proteinExistence type="predicted"/>
<feature type="signal peptide" evidence="1">
    <location>
        <begin position="1"/>
        <end position="25"/>
    </location>
</feature>
<dbReference type="AlphaFoldDB" id="A0A1G7EJF3"/>
<organism evidence="2 3">
    <name type="scientific">Pricia antarctica</name>
    <dbReference type="NCBI Taxonomy" id="641691"/>
    <lineage>
        <taxon>Bacteria</taxon>
        <taxon>Pseudomonadati</taxon>
        <taxon>Bacteroidota</taxon>
        <taxon>Flavobacteriia</taxon>
        <taxon>Flavobacteriales</taxon>
        <taxon>Flavobacteriaceae</taxon>
        <taxon>Pricia</taxon>
    </lineage>
</organism>
<evidence type="ECO:0000256" key="1">
    <source>
        <dbReference type="SAM" id="SignalP"/>
    </source>
</evidence>
<evidence type="ECO:0008006" key="4">
    <source>
        <dbReference type="Google" id="ProtNLM"/>
    </source>
</evidence>
<keyword evidence="1" id="KW-0732">Signal</keyword>
<name>A0A1G7EJF3_9FLAO</name>
<dbReference type="EMBL" id="FNAO01000006">
    <property type="protein sequence ID" value="SDE63575.1"/>
    <property type="molecule type" value="Genomic_DNA"/>
</dbReference>
<sequence>MKRNLFTYLLVVCLGVRVVCGQSSAGSDMNINEIPQENLFIHYNTTLLMSGEYLYYEIYCRNAKTNSASSISKIAYVELVAENGKSVFRHKIFLEQGRGQGDFFVPVSVKSGNYKLVGYTQWMKNRGIDHFFQGDISIVNPYLSDQTPLLANTNDTLYTESNFKVEVEANRSRTEYRIDGEVLSLNDSVFSNREKVNLTFRAKSGASIQGDYSLSVRKVDSFTASPMISLQNFNPSETRRDSKAEHFFYIPEMRGDLISGTVTSIAENNPLKDAQIAMSIPGEEGMTKVANSDNEGIFYLNLDKPYTSGQAIFQVINRKKDQYRISIDPKASLEYTALSFYHFKLTPQMKDALLQRSVHNQIENAFFSVKPDTSVTAESRRPAYLDKMYFYDLDEYTRFPTVRETLVEIVNNVYSRKIDHENYRIQVRNYIFDSYVPPNAQPLVLVDGIFVQDHTYLLDYDARKIEKIGVLQDKYILGLQIFQGVVVMETIDGDFSLPETDAFTTIQQLGKPQERKKYFSPVYGDSLSQKERIPDFRHQLLWKPNIVIHEKEASFSFYTSDVNGRFEVSLKGFTTGGKAISLTESFLVE</sequence>
<reference evidence="2 3" key="1">
    <citation type="submission" date="2016-10" db="EMBL/GenBank/DDBJ databases">
        <authorList>
            <person name="de Groot N.N."/>
        </authorList>
    </citation>
    <scope>NUCLEOTIDE SEQUENCE [LARGE SCALE GENOMIC DNA]</scope>
    <source>
        <strain evidence="2 3">DSM 23421</strain>
    </source>
</reference>
<evidence type="ECO:0000313" key="2">
    <source>
        <dbReference type="EMBL" id="SDE63575.1"/>
    </source>
</evidence>
<dbReference type="STRING" id="641691.SAMN05421636_106209"/>
<protein>
    <recommendedName>
        <fullName evidence="4">MG2 domain-containing protein</fullName>
    </recommendedName>
</protein>
<keyword evidence="3" id="KW-1185">Reference proteome</keyword>
<accession>A0A1G7EJF3</accession>
<dbReference type="Proteomes" id="UP000199109">
    <property type="component" value="Unassembled WGS sequence"/>
</dbReference>
<evidence type="ECO:0000313" key="3">
    <source>
        <dbReference type="Proteomes" id="UP000199109"/>
    </source>
</evidence>
<feature type="chain" id="PRO_5011483610" description="MG2 domain-containing protein" evidence="1">
    <location>
        <begin position="26"/>
        <end position="589"/>
    </location>
</feature>